<dbReference type="SUPFAM" id="SSF53335">
    <property type="entry name" value="S-adenosyl-L-methionine-dependent methyltransferases"/>
    <property type="match status" value="1"/>
</dbReference>
<dbReference type="InterPro" id="IPR029063">
    <property type="entry name" value="SAM-dependent_MTases_sf"/>
</dbReference>
<dbReference type="AlphaFoldDB" id="A0A7H9FPK8"/>
<protein>
    <submittedName>
        <fullName evidence="1">Class I SAM-dependent methyltransferase</fullName>
    </submittedName>
</protein>
<dbReference type="RefSeq" id="WP_117342019.1">
    <property type="nucleotide sequence ID" value="NZ_CP055538.1"/>
</dbReference>
<organism evidence="1 4">
    <name type="scientific">Citrobacter freundii</name>
    <dbReference type="NCBI Taxonomy" id="546"/>
    <lineage>
        <taxon>Bacteria</taxon>
        <taxon>Pseudomonadati</taxon>
        <taxon>Pseudomonadota</taxon>
        <taxon>Gammaproteobacteria</taxon>
        <taxon>Enterobacterales</taxon>
        <taxon>Enterobacteriaceae</taxon>
        <taxon>Citrobacter</taxon>
        <taxon>Citrobacter freundii complex</taxon>
    </lineage>
</organism>
<dbReference type="Pfam" id="PF13489">
    <property type="entry name" value="Methyltransf_23"/>
    <property type="match status" value="1"/>
</dbReference>
<name>A0A7H9FPK8_CITFR</name>
<reference evidence="3 4" key="1">
    <citation type="submission" date="2020-06" db="EMBL/GenBank/DDBJ databases">
        <title>REHAB project genomes.</title>
        <authorList>
            <person name="Shaw L.P."/>
        </authorList>
    </citation>
    <scope>NUCLEOTIDE SEQUENCE [LARGE SCALE GENOMIC DNA]</scope>
    <source>
        <strain evidence="1 4">RHBSTW-00116</strain>
        <strain evidence="3">RHBSTW-00398</strain>
    </source>
</reference>
<dbReference type="GO" id="GO:0032259">
    <property type="term" value="P:methylation"/>
    <property type="evidence" value="ECO:0007669"/>
    <property type="project" value="UniProtKB-KW"/>
</dbReference>
<dbReference type="Gene3D" id="3.40.50.150">
    <property type="entry name" value="Vaccinia Virus protein VP39"/>
    <property type="match status" value="1"/>
</dbReference>
<keyword evidence="1" id="KW-0489">Methyltransferase</keyword>
<accession>A0A7H9FPK8</accession>
<evidence type="ECO:0000313" key="3">
    <source>
        <dbReference type="Proteomes" id="UP000510650"/>
    </source>
</evidence>
<proteinExistence type="predicted"/>
<sequence>MKLHTTSSPHCKICDTEADIYGVTDFNVSCYGNNVHRYNYPLSGHAVYYYKCKNCGLIYSHAFDKWSDADYSRYIYNDEYIKHDPNFICKRSLHNFNLLRNAFKNLQNFRMLDFGCGDGQLVQLLQEYGTDVVGWDPFNNSAPIPNEKYEFITSFEVMEHTPTPVKTMEMIDSLLDQNNGKYFFSTLTNDFHLNKLMNFWYIAPRNGHITIYSNKSLDILFSKFGMKVKHISELYHLAYKHSE</sequence>
<dbReference type="EMBL" id="CP055538">
    <property type="protein sequence ID" value="QLO12807.1"/>
    <property type="molecule type" value="Genomic_DNA"/>
</dbReference>
<evidence type="ECO:0000313" key="4">
    <source>
        <dbReference type="Proteomes" id="UP000591803"/>
    </source>
</evidence>
<evidence type="ECO:0000313" key="2">
    <source>
        <dbReference type="EMBL" id="QLO12807.1"/>
    </source>
</evidence>
<evidence type="ECO:0000313" key="1">
    <source>
        <dbReference type="EMBL" id="MBA8062285.1"/>
    </source>
</evidence>
<dbReference type="Proteomes" id="UP000591803">
    <property type="component" value="Unassembled WGS sequence"/>
</dbReference>
<dbReference type="GO" id="GO:0008168">
    <property type="term" value="F:methyltransferase activity"/>
    <property type="evidence" value="ECO:0007669"/>
    <property type="project" value="UniProtKB-KW"/>
</dbReference>
<dbReference type="Proteomes" id="UP000510650">
    <property type="component" value="Chromosome"/>
</dbReference>
<keyword evidence="1" id="KW-0808">Transferase</keyword>
<gene>
    <name evidence="1" type="ORF">HV077_07720</name>
    <name evidence="2" type="ORF">HV183_04790</name>
</gene>
<dbReference type="EMBL" id="JABXRI010000001">
    <property type="protein sequence ID" value="MBA8062285.1"/>
    <property type="molecule type" value="Genomic_DNA"/>
</dbReference>
<reference evidence="2" key="2">
    <citation type="journal article" date="2021" name="Microb. Genom.">
        <title>A genomic epidemiological study shows that prevalence of antimicrobial resistance in Enterobacterales is associated with the livestock host, as well as antimicrobial usage.</title>
        <authorList>
            <person name="AbuOun M."/>
            <person name="Jones H."/>
            <person name="Stubberfield E."/>
            <person name="Gilson D."/>
            <person name="Shaw L.P."/>
            <person name="Hubbard A.T.M."/>
            <person name="Chau K.K."/>
            <person name="Sebra R."/>
            <person name="Peto T.E.A."/>
            <person name="Crook D.W."/>
            <person name="Read D.S."/>
            <person name="Gweon H.S."/>
            <person name="Walker A.S."/>
            <person name="Stoesser N."/>
            <person name="Smith R.P."/>
            <person name="Anjum M.F."/>
            <person name="On Behalf Of The Rehab Consortium."/>
        </authorList>
    </citation>
    <scope>NUCLEOTIDE SEQUENCE</scope>
    <source>
        <strain evidence="2">RHBSTW-00398</strain>
    </source>
</reference>